<reference evidence="3" key="1">
    <citation type="journal article" date="2014" name="Int. J. Syst. Evol. Microbiol.">
        <title>Complete genome sequence of Corynebacterium casei LMG S-19264T (=DSM 44701T), isolated from a smear-ripened cheese.</title>
        <authorList>
            <consortium name="US DOE Joint Genome Institute (JGI-PGF)"/>
            <person name="Walter F."/>
            <person name="Albersmeier A."/>
            <person name="Kalinowski J."/>
            <person name="Ruckert C."/>
        </authorList>
    </citation>
    <scope>NUCLEOTIDE SEQUENCE</scope>
    <source>
        <strain evidence="3">KCTC 32182</strain>
    </source>
</reference>
<sequence length="142" mass="16415">MSSLLKLRPGHVAPINGQQDHSRTRHVTNRSNPIVRGKFPSLKNGQMVHYEGLLERDAFLWLEASPDIESYREQPNQIYFPDGGRMRRYTPDIEAVLCSGETVIIEVKPLHKTREVEIKHKLERVKAYFDVDLPPYGNPPHF</sequence>
<organism evidence="3 4">
    <name type="scientific">Paludibacterium paludis</name>
    <dbReference type="NCBI Taxonomy" id="1225769"/>
    <lineage>
        <taxon>Bacteria</taxon>
        <taxon>Pseudomonadati</taxon>
        <taxon>Pseudomonadota</taxon>
        <taxon>Betaproteobacteria</taxon>
        <taxon>Neisseriales</taxon>
        <taxon>Chromobacteriaceae</taxon>
        <taxon>Paludibacterium</taxon>
    </lineage>
</organism>
<evidence type="ECO:0000313" key="4">
    <source>
        <dbReference type="Proteomes" id="UP000645257"/>
    </source>
</evidence>
<name>A0A918UC36_9NEIS</name>
<reference evidence="3" key="2">
    <citation type="submission" date="2020-09" db="EMBL/GenBank/DDBJ databases">
        <authorList>
            <person name="Sun Q."/>
            <person name="Kim S."/>
        </authorList>
    </citation>
    <scope>NUCLEOTIDE SEQUENCE</scope>
    <source>
        <strain evidence="3">KCTC 32182</strain>
    </source>
</reference>
<accession>A0A918UC36</accession>
<feature type="domain" description="TnsA endonuclease N-terminal" evidence="2">
    <location>
        <begin position="65"/>
        <end position="127"/>
    </location>
</feature>
<evidence type="ECO:0000313" key="3">
    <source>
        <dbReference type="EMBL" id="GGY30114.1"/>
    </source>
</evidence>
<protein>
    <recommendedName>
        <fullName evidence="2">TnsA endonuclease N-terminal domain-containing protein</fullName>
    </recommendedName>
</protein>
<keyword evidence="4" id="KW-1185">Reference proteome</keyword>
<evidence type="ECO:0000256" key="1">
    <source>
        <dbReference type="SAM" id="MobiDB-lite"/>
    </source>
</evidence>
<proteinExistence type="predicted"/>
<dbReference type="InterPro" id="IPR014833">
    <property type="entry name" value="TnsA_N"/>
</dbReference>
<gene>
    <name evidence="3" type="ORF">GCM10011289_36120</name>
</gene>
<comment type="caution">
    <text evidence="3">The sequence shown here is derived from an EMBL/GenBank/DDBJ whole genome shotgun (WGS) entry which is preliminary data.</text>
</comment>
<evidence type="ECO:0000259" key="2">
    <source>
        <dbReference type="Pfam" id="PF08722"/>
    </source>
</evidence>
<dbReference type="EMBL" id="BMYX01000036">
    <property type="protein sequence ID" value="GGY30114.1"/>
    <property type="molecule type" value="Genomic_DNA"/>
</dbReference>
<dbReference type="Pfam" id="PF08722">
    <property type="entry name" value="Tn7_TnsA-like_N"/>
    <property type="match status" value="1"/>
</dbReference>
<feature type="region of interest" description="Disordered" evidence="1">
    <location>
        <begin position="1"/>
        <end position="27"/>
    </location>
</feature>
<dbReference type="AlphaFoldDB" id="A0A918UC36"/>
<dbReference type="RefSeq" id="WP_189536969.1">
    <property type="nucleotide sequence ID" value="NZ_BMYX01000036.1"/>
</dbReference>
<dbReference type="Proteomes" id="UP000645257">
    <property type="component" value="Unassembled WGS sequence"/>
</dbReference>